<dbReference type="GO" id="GO:0005975">
    <property type="term" value="P:carbohydrate metabolic process"/>
    <property type="evidence" value="ECO:0007669"/>
    <property type="project" value="InterPro"/>
</dbReference>
<feature type="active site" description="For ring-opening step" evidence="4">
    <location>
        <position position="143"/>
    </location>
</feature>
<dbReference type="GO" id="GO:0019262">
    <property type="term" value="P:N-acetylneuraminate catabolic process"/>
    <property type="evidence" value="ECO:0007669"/>
    <property type="project" value="UniProtKB-UniRule"/>
</dbReference>
<proteinExistence type="inferred from homology"/>
<dbReference type="Proteomes" id="UP000448943">
    <property type="component" value="Unassembled WGS sequence"/>
</dbReference>
<dbReference type="InterPro" id="IPR004547">
    <property type="entry name" value="Glucosamine6P_isomerase"/>
</dbReference>
<accession>A0A6N9Q8Q1</accession>
<reference evidence="6 7" key="1">
    <citation type="submission" date="2019-01" db="EMBL/GenBank/DDBJ databases">
        <title>Chengkuizengella sp. nov., isolated from deep-sea sediment of East Pacific Ocean.</title>
        <authorList>
            <person name="Yang J."/>
            <person name="Lai Q."/>
            <person name="Shao Z."/>
        </authorList>
    </citation>
    <scope>NUCLEOTIDE SEQUENCE [LARGE SCALE GENOMIC DNA]</scope>
    <source>
        <strain evidence="6 7">YPA3-1-1</strain>
    </source>
</reference>
<evidence type="ECO:0000256" key="4">
    <source>
        <dbReference type="HAMAP-Rule" id="MF_01241"/>
    </source>
</evidence>
<comment type="similarity">
    <text evidence="4">Belongs to the glucosamine/galactosamine-6-phosphate isomerase family. NagB subfamily.</text>
</comment>
<dbReference type="HAMAP" id="MF_01241">
    <property type="entry name" value="GlcN6P_deamin"/>
    <property type="match status" value="1"/>
</dbReference>
<dbReference type="EC" id="3.5.99.6" evidence="4"/>
<dbReference type="OrthoDB" id="9791139at2"/>
<dbReference type="PANTHER" id="PTHR11280">
    <property type="entry name" value="GLUCOSAMINE-6-PHOSPHATE ISOMERASE"/>
    <property type="match status" value="1"/>
</dbReference>
<dbReference type="InterPro" id="IPR006148">
    <property type="entry name" value="Glc/Gal-6P_isomerase"/>
</dbReference>
<dbReference type="SUPFAM" id="SSF100950">
    <property type="entry name" value="NagB/RpiA/CoA transferase-like"/>
    <property type="match status" value="1"/>
</dbReference>
<evidence type="ECO:0000256" key="3">
    <source>
        <dbReference type="ARBA" id="ARBA00023277"/>
    </source>
</evidence>
<dbReference type="PANTHER" id="PTHR11280:SF5">
    <property type="entry name" value="GLUCOSAMINE-6-PHOSPHATE ISOMERASE"/>
    <property type="match status" value="1"/>
</dbReference>
<evidence type="ECO:0000313" key="6">
    <source>
        <dbReference type="EMBL" id="NBI31061.1"/>
    </source>
</evidence>
<protein>
    <recommendedName>
        <fullName evidence="4">Glucosamine-6-phosphate deaminase</fullName>
        <ecNumber evidence="4">3.5.99.6</ecNumber>
    </recommendedName>
    <alternativeName>
        <fullName evidence="4">GlcN6P deaminase</fullName>
        <shortName evidence="4">GNPDA</shortName>
    </alternativeName>
    <alternativeName>
        <fullName evidence="4">Glucosamine-6-phosphate isomerase</fullName>
    </alternativeName>
</protein>
<dbReference type="InterPro" id="IPR018321">
    <property type="entry name" value="Glucosamine6P_isomerase_CS"/>
</dbReference>
<comment type="pathway">
    <text evidence="4">Amino-sugar metabolism; N-acetylneuraminate degradation; D-fructose 6-phosphate from N-acetylneuraminate: step 5/5.</text>
</comment>
<comment type="catalytic activity">
    <reaction evidence="1 4">
        <text>alpha-D-glucosamine 6-phosphate + H2O = beta-D-fructose 6-phosphate + NH4(+)</text>
        <dbReference type="Rhea" id="RHEA:12172"/>
        <dbReference type="ChEBI" id="CHEBI:15377"/>
        <dbReference type="ChEBI" id="CHEBI:28938"/>
        <dbReference type="ChEBI" id="CHEBI:57634"/>
        <dbReference type="ChEBI" id="CHEBI:75989"/>
        <dbReference type="EC" id="3.5.99.6"/>
    </reaction>
</comment>
<name>A0A6N9Q8Q1_9BACL</name>
<feature type="active site" description="Proton acceptor; for ring-opening step" evidence="4">
    <location>
        <position position="138"/>
    </location>
</feature>
<evidence type="ECO:0000313" key="7">
    <source>
        <dbReference type="Proteomes" id="UP000448943"/>
    </source>
</evidence>
<comment type="caution">
    <text evidence="4">Lacks conserved residue(s) required for the propagation of feature annotation.</text>
</comment>
<dbReference type="Pfam" id="PF01182">
    <property type="entry name" value="Glucosamine_iso"/>
    <property type="match status" value="1"/>
</dbReference>
<sequence>MEVIKVKNYNEMSKKAAEYIISKVRSSNRIHLGLATGGTPLGLYKYMVLDFHKNKTDYRHVTSFNLDEYVGLSEENPNSYHYYMKENLFSHINILDSNVHLPDGNGVSLQKECVQYDKLIKECGGIDVQVLGIGQNGHIGFNEPGTSFGTKTHVVKLTESTRQANKHFFNHMDEVPTHAITMGIQSIMNSREILLLASGIEKSAAMHKLLHGDLNEQFPASILQLHPNVTVIADLQSLSSQISIQDITT</sequence>
<evidence type="ECO:0000256" key="1">
    <source>
        <dbReference type="ARBA" id="ARBA00000644"/>
    </source>
</evidence>
<dbReference type="CDD" id="cd01399">
    <property type="entry name" value="GlcN6P_deaminase"/>
    <property type="match status" value="1"/>
</dbReference>
<dbReference type="GO" id="GO:0004342">
    <property type="term" value="F:glucosamine-6-phosphate deaminase activity"/>
    <property type="evidence" value="ECO:0007669"/>
    <property type="project" value="UniProtKB-UniRule"/>
</dbReference>
<evidence type="ECO:0000259" key="5">
    <source>
        <dbReference type="Pfam" id="PF01182"/>
    </source>
</evidence>
<comment type="caution">
    <text evidence="6">The sequence shown here is derived from an EMBL/GenBank/DDBJ whole genome shotgun (WGS) entry which is preliminary data.</text>
</comment>
<feature type="active site" description="For ring-opening step" evidence="4">
    <location>
        <position position="136"/>
    </location>
</feature>
<dbReference type="UniPathway" id="UPA00629">
    <property type="reaction ID" value="UER00684"/>
</dbReference>
<dbReference type="GO" id="GO:0006046">
    <property type="term" value="P:N-acetylglucosamine catabolic process"/>
    <property type="evidence" value="ECO:0007669"/>
    <property type="project" value="UniProtKB-UniRule"/>
</dbReference>
<dbReference type="AlphaFoldDB" id="A0A6N9Q8Q1"/>
<feature type="active site" description="Proton acceptor; for enolization step" evidence="4">
    <location>
        <position position="67"/>
    </location>
</feature>
<dbReference type="PROSITE" id="PS01161">
    <property type="entry name" value="GLC_GALNAC_ISOMERASE"/>
    <property type="match status" value="1"/>
</dbReference>
<dbReference type="EMBL" id="SIJB01000056">
    <property type="protein sequence ID" value="NBI31061.1"/>
    <property type="molecule type" value="Genomic_DNA"/>
</dbReference>
<dbReference type="GO" id="GO:0006043">
    <property type="term" value="P:glucosamine catabolic process"/>
    <property type="evidence" value="ECO:0007669"/>
    <property type="project" value="TreeGrafter"/>
</dbReference>
<dbReference type="NCBIfam" id="TIGR00502">
    <property type="entry name" value="nagB"/>
    <property type="match status" value="1"/>
</dbReference>
<dbReference type="Gene3D" id="3.40.50.1360">
    <property type="match status" value="1"/>
</dbReference>
<evidence type="ECO:0000256" key="2">
    <source>
        <dbReference type="ARBA" id="ARBA00022801"/>
    </source>
</evidence>
<feature type="domain" description="Glucosamine/galactosamine-6-phosphate isomerase" evidence="5">
    <location>
        <begin position="11"/>
        <end position="225"/>
    </location>
</feature>
<dbReference type="FunFam" id="3.40.50.1360:FF:000003">
    <property type="entry name" value="Glucosamine-6-phosphate deaminase"/>
    <property type="match status" value="1"/>
</dbReference>
<dbReference type="GO" id="GO:0042802">
    <property type="term" value="F:identical protein binding"/>
    <property type="evidence" value="ECO:0007669"/>
    <property type="project" value="TreeGrafter"/>
</dbReference>
<comment type="function">
    <text evidence="4">Catalyzes the reversible isomerization-deamination of glucosamine 6-phosphate (GlcN6P) to form fructose 6-phosphate (Fru6P) and ammonium ion.</text>
</comment>
<keyword evidence="2 4" id="KW-0378">Hydrolase</keyword>
<dbReference type="RefSeq" id="WP_160647881.1">
    <property type="nucleotide sequence ID" value="NZ_SIJB01000056.1"/>
</dbReference>
<keyword evidence="3 4" id="KW-0119">Carbohydrate metabolism</keyword>
<gene>
    <name evidence="4 6" type="primary">nagB</name>
    <name evidence="6" type="ORF">ERL59_19105</name>
</gene>
<organism evidence="6 7">
    <name type="scientific">Chengkuizengella marina</name>
    <dbReference type="NCBI Taxonomy" id="2507566"/>
    <lineage>
        <taxon>Bacteria</taxon>
        <taxon>Bacillati</taxon>
        <taxon>Bacillota</taxon>
        <taxon>Bacilli</taxon>
        <taxon>Bacillales</taxon>
        <taxon>Paenibacillaceae</taxon>
        <taxon>Chengkuizengella</taxon>
    </lineage>
</organism>
<dbReference type="InterPro" id="IPR037171">
    <property type="entry name" value="NagB/RpiA_transferase-like"/>
</dbReference>
<dbReference type="GO" id="GO:0005737">
    <property type="term" value="C:cytoplasm"/>
    <property type="evidence" value="ECO:0007669"/>
    <property type="project" value="TreeGrafter"/>
</dbReference>
<keyword evidence="7" id="KW-1185">Reference proteome</keyword>